<dbReference type="SUPFAM" id="SSF52540">
    <property type="entry name" value="P-loop containing nucleoside triphosphate hydrolases"/>
    <property type="match status" value="1"/>
</dbReference>
<organism evidence="2 3">
    <name type="scientific">Spinacia oleracea</name>
    <name type="common">Spinach</name>
    <dbReference type="NCBI Taxonomy" id="3562"/>
    <lineage>
        <taxon>Eukaryota</taxon>
        <taxon>Viridiplantae</taxon>
        <taxon>Streptophyta</taxon>
        <taxon>Embryophyta</taxon>
        <taxon>Tracheophyta</taxon>
        <taxon>Spermatophyta</taxon>
        <taxon>Magnoliopsida</taxon>
        <taxon>eudicotyledons</taxon>
        <taxon>Gunneridae</taxon>
        <taxon>Pentapetalae</taxon>
        <taxon>Caryophyllales</taxon>
        <taxon>Chenopodiaceae</taxon>
        <taxon>Chenopodioideae</taxon>
        <taxon>Anserineae</taxon>
        <taxon>Spinacia</taxon>
    </lineage>
</organism>
<reference evidence="2" key="1">
    <citation type="journal article" date="2021" name="Nat. Commun.">
        <title>Genomic analyses provide insights into spinach domestication and the genetic basis of agronomic traits.</title>
        <authorList>
            <person name="Cai X."/>
            <person name="Sun X."/>
            <person name="Xu C."/>
            <person name="Sun H."/>
            <person name="Wang X."/>
            <person name="Ge C."/>
            <person name="Zhang Z."/>
            <person name="Wang Q."/>
            <person name="Fei Z."/>
            <person name="Jiao C."/>
            <person name="Wang Q."/>
        </authorList>
    </citation>
    <scope>NUCLEOTIDE SEQUENCE [LARGE SCALE GENOMIC DNA]</scope>
    <source>
        <strain evidence="2">cv. Varoflay</strain>
    </source>
</reference>
<evidence type="ECO:0000313" key="3">
    <source>
        <dbReference type="RefSeq" id="XP_056690320.1"/>
    </source>
</evidence>
<dbReference type="RefSeq" id="XP_056690320.1">
    <property type="nucleotide sequence ID" value="XM_056834342.1"/>
</dbReference>
<feature type="domain" description="DNA helicase Pif1-like 2B" evidence="1">
    <location>
        <begin position="2"/>
        <end position="34"/>
    </location>
</feature>
<accession>A0ABM3R3X4</accession>
<dbReference type="InterPro" id="IPR027417">
    <property type="entry name" value="P-loop_NTPase"/>
</dbReference>
<reference evidence="3" key="2">
    <citation type="submission" date="2025-08" db="UniProtKB">
        <authorList>
            <consortium name="RefSeq"/>
        </authorList>
    </citation>
    <scope>IDENTIFICATION</scope>
    <source>
        <tissue evidence="3">Leaf</tissue>
    </source>
</reference>
<dbReference type="PANTHER" id="PTHR23274:SF51">
    <property type="entry name" value="OS03G0423850 PROTEIN"/>
    <property type="match status" value="1"/>
</dbReference>
<sequence>MSPHQLFLKENSPVILLRNILLSSGLCNGTRLIFKRFFPNLIECVITTGHHKGEHVLIPRIKLRPSTSSKYPFQFQRKQFPIKLCFAMTINKSQGQTLSQVAIYLPRPCFSHGKLYVALSRAKKASNVILISTGYWNSTGLKQATCVVVKASLAIGTCGKEENADLLG</sequence>
<evidence type="ECO:0000313" key="2">
    <source>
        <dbReference type="Proteomes" id="UP000813463"/>
    </source>
</evidence>
<proteinExistence type="predicted"/>
<evidence type="ECO:0000259" key="1">
    <source>
        <dbReference type="Pfam" id="PF21530"/>
    </source>
</evidence>
<name>A0ABM3R3X4_SPIOL</name>
<gene>
    <name evidence="3" type="primary">LOC130465543</name>
</gene>
<dbReference type="Proteomes" id="UP000813463">
    <property type="component" value="Chromosome 1"/>
</dbReference>
<dbReference type="PANTHER" id="PTHR23274">
    <property type="entry name" value="DNA HELICASE-RELATED"/>
    <property type="match status" value="1"/>
</dbReference>
<dbReference type="Gene3D" id="3.40.50.300">
    <property type="entry name" value="P-loop containing nucleotide triphosphate hydrolases"/>
    <property type="match status" value="1"/>
</dbReference>
<protein>
    <recommendedName>
        <fullName evidence="1">DNA helicase Pif1-like 2B domain-containing protein</fullName>
    </recommendedName>
</protein>
<dbReference type="InterPro" id="IPR049163">
    <property type="entry name" value="Pif1-like_2B_dom"/>
</dbReference>
<dbReference type="GeneID" id="130465543"/>
<dbReference type="CDD" id="cd18809">
    <property type="entry name" value="SF1_C_RecD"/>
    <property type="match status" value="1"/>
</dbReference>
<dbReference type="Pfam" id="PF21530">
    <property type="entry name" value="Pif1_2B_dom"/>
    <property type="match status" value="1"/>
</dbReference>
<keyword evidence="2" id="KW-1185">Reference proteome</keyword>